<comment type="caution">
    <text evidence="2">The sequence shown here is derived from an EMBL/GenBank/DDBJ whole genome shotgun (WGS) entry which is preliminary data.</text>
</comment>
<reference evidence="2" key="1">
    <citation type="submission" date="2023-10" db="EMBL/GenBank/DDBJ databases">
        <authorList>
            <person name="Chen Y."/>
            <person name="Shah S."/>
            <person name="Dougan E. K."/>
            <person name="Thang M."/>
            <person name="Chan C."/>
        </authorList>
    </citation>
    <scope>NUCLEOTIDE SEQUENCE [LARGE SCALE GENOMIC DNA]</scope>
</reference>
<dbReference type="Proteomes" id="UP001189429">
    <property type="component" value="Unassembled WGS sequence"/>
</dbReference>
<protein>
    <recommendedName>
        <fullName evidence="4">Glycosyltransferase family 92 protein</fullName>
    </recommendedName>
</protein>
<accession>A0ABN9QHZ3</accession>
<feature type="chain" id="PRO_5047440948" description="Glycosyltransferase family 92 protein" evidence="1">
    <location>
        <begin position="27"/>
        <end position="344"/>
    </location>
</feature>
<evidence type="ECO:0000313" key="2">
    <source>
        <dbReference type="EMBL" id="CAK0804399.1"/>
    </source>
</evidence>
<keyword evidence="1" id="KW-0732">Signal</keyword>
<organism evidence="2 3">
    <name type="scientific">Prorocentrum cordatum</name>
    <dbReference type="NCBI Taxonomy" id="2364126"/>
    <lineage>
        <taxon>Eukaryota</taxon>
        <taxon>Sar</taxon>
        <taxon>Alveolata</taxon>
        <taxon>Dinophyceae</taxon>
        <taxon>Prorocentrales</taxon>
        <taxon>Prorocentraceae</taxon>
        <taxon>Prorocentrum</taxon>
    </lineage>
</organism>
<keyword evidence="3" id="KW-1185">Reference proteome</keyword>
<dbReference type="InterPro" id="IPR021047">
    <property type="entry name" value="Mannosyltransferase_CMT1"/>
</dbReference>
<proteinExistence type="predicted"/>
<evidence type="ECO:0000256" key="1">
    <source>
        <dbReference type="SAM" id="SignalP"/>
    </source>
</evidence>
<name>A0ABN9QHZ3_9DINO</name>
<evidence type="ECO:0008006" key="4">
    <source>
        <dbReference type="Google" id="ProtNLM"/>
    </source>
</evidence>
<gene>
    <name evidence="2" type="ORF">PCOR1329_LOCUS11214</name>
</gene>
<sequence>MAVIHRVVVVLAYLLHVATVASLAQCSSVADCETPTSMRVMNFSEPGLCYAAPMSRTFKNHWGQIKENVEHGMRSASSMKVIFAGLVRNAEKFVVNNYVMLRNLGLHFKDYQFFVFESDSTDDTPYAVSLPSPVDARYSFRSRVLNMSDERGLERSRMERMAFLRNVVRDWIEDFVSTRTGWDLVVLYDFDNAVAPRAIPPHAFFNALGRQETRNGEWDMLCANGLRHPCGSTECQVGHYDCFAFRDANYDSFNVACQNGLAANMFTQYDLVPVHSCFGGLAMYKTHQFLDCHYNSSAYDSEHVGLHSCMRHQGSDGRMFMDPLLTVVADPITPLVCTADAVAC</sequence>
<feature type="signal peptide" evidence="1">
    <location>
        <begin position="1"/>
        <end position="26"/>
    </location>
</feature>
<dbReference type="EMBL" id="CAUYUJ010003224">
    <property type="protein sequence ID" value="CAK0804399.1"/>
    <property type="molecule type" value="Genomic_DNA"/>
</dbReference>
<dbReference type="Pfam" id="PF11735">
    <property type="entry name" value="CAP59_mtransfer"/>
    <property type="match status" value="1"/>
</dbReference>
<evidence type="ECO:0000313" key="3">
    <source>
        <dbReference type="Proteomes" id="UP001189429"/>
    </source>
</evidence>